<keyword evidence="3" id="KW-1185">Reference proteome</keyword>
<name>A0A518HTQ1_9BACT</name>
<accession>A0A518HTQ1</accession>
<evidence type="ECO:0000313" key="2">
    <source>
        <dbReference type="EMBL" id="QDV44222.1"/>
    </source>
</evidence>
<feature type="region of interest" description="Disordered" evidence="1">
    <location>
        <begin position="215"/>
        <end position="296"/>
    </location>
</feature>
<proteinExistence type="predicted"/>
<sequence length="296" mass="31785">MQPLASSTPQRHIVSAFLVALICVSGCGPEPSAVMTQRQETLPLTLVDRRGPAATAMSDAGAPATNATYADTEAASGTTRAVRSQPENTLKDRRARALPLTKNNAFDEQDISAIPDHLNFFLPPKTATVKVEVDAPEPETEQSTVRLIGFVSSDAEDELATLALLRVGGKLVPIQAGEEFEGISLLSTNMKNRSVEIRHLDECMTLAMMDQPIENPAVQGLTPQPVRRRTTSPSAISRHSAAPDEFHLSDPGFATPPDPDLGLGSIPAGMDLELPEELRLPEMPELPELEGFPDLP</sequence>
<dbReference type="KEGG" id="snep:Enr13x_40840"/>
<organism evidence="2 3">
    <name type="scientific">Stieleria neptunia</name>
    <dbReference type="NCBI Taxonomy" id="2527979"/>
    <lineage>
        <taxon>Bacteria</taxon>
        <taxon>Pseudomonadati</taxon>
        <taxon>Planctomycetota</taxon>
        <taxon>Planctomycetia</taxon>
        <taxon>Pirellulales</taxon>
        <taxon>Pirellulaceae</taxon>
        <taxon>Stieleria</taxon>
    </lineage>
</organism>
<dbReference type="AlphaFoldDB" id="A0A518HTQ1"/>
<evidence type="ECO:0000313" key="3">
    <source>
        <dbReference type="Proteomes" id="UP000319004"/>
    </source>
</evidence>
<dbReference type="EMBL" id="CP037423">
    <property type="protein sequence ID" value="QDV44222.1"/>
    <property type="molecule type" value="Genomic_DNA"/>
</dbReference>
<reference evidence="2 3" key="1">
    <citation type="submission" date="2019-03" db="EMBL/GenBank/DDBJ databases">
        <title>Deep-cultivation of Planctomycetes and their phenomic and genomic characterization uncovers novel biology.</title>
        <authorList>
            <person name="Wiegand S."/>
            <person name="Jogler M."/>
            <person name="Boedeker C."/>
            <person name="Pinto D."/>
            <person name="Vollmers J."/>
            <person name="Rivas-Marin E."/>
            <person name="Kohn T."/>
            <person name="Peeters S.H."/>
            <person name="Heuer A."/>
            <person name="Rast P."/>
            <person name="Oberbeckmann S."/>
            <person name="Bunk B."/>
            <person name="Jeske O."/>
            <person name="Meyerdierks A."/>
            <person name="Storesund J.E."/>
            <person name="Kallscheuer N."/>
            <person name="Luecker S."/>
            <person name="Lage O.M."/>
            <person name="Pohl T."/>
            <person name="Merkel B.J."/>
            <person name="Hornburger P."/>
            <person name="Mueller R.-W."/>
            <person name="Bruemmer F."/>
            <person name="Labrenz M."/>
            <person name="Spormann A.M."/>
            <person name="Op den Camp H."/>
            <person name="Overmann J."/>
            <person name="Amann R."/>
            <person name="Jetten M.S.M."/>
            <person name="Mascher T."/>
            <person name="Medema M.H."/>
            <person name="Devos D.P."/>
            <person name="Kaster A.-K."/>
            <person name="Ovreas L."/>
            <person name="Rohde M."/>
            <person name="Galperin M.Y."/>
            <person name="Jogler C."/>
        </authorList>
    </citation>
    <scope>NUCLEOTIDE SEQUENCE [LARGE SCALE GENOMIC DNA]</scope>
    <source>
        <strain evidence="2 3">Enr13</strain>
    </source>
</reference>
<evidence type="ECO:0000256" key="1">
    <source>
        <dbReference type="SAM" id="MobiDB-lite"/>
    </source>
</evidence>
<gene>
    <name evidence="2" type="ORF">Enr13x_40840</name>
</gene>
<dbReference type="Proteomes" id="UP000319004">
    <property type="component" value="Chromosome"/>
</dbReference>
<protein>
    <submittedName>
        <fullName evidence="2">Uncharacterized protein</fullName>
    </submittedName>
</protein>